<organism evidence="1 2">
    <name type="scientific">Spirosoma terrae</name>
    <dbReference type="NCBI Taxonomy" id="1968276"/>
    <lineage>
        <taxon>Bacteria</taxon>
        <taxon>Pseudomonadati</taxon>
        <taxon>Bacteroidota</taxon>
        <taxon>Cytophagia</taxon>
        <taxon>Cytophagales</taxon>
        <taxon>Cytophagaceae</taxon>
        <taxon>Spirosoma</taxon>
    </lineage>
</organism>
<comment type="caution">
    <text evidence="1">The sequence shown here is derived from an EMBL/GenBank/DDBJ whole genome shotgun (WGS) entry which is preliminary data.</text>
</comment>
<gene>
    <name evidence="1" type="ORF">GK108_29395</name>
</gene>
<protein>
    <submittedName>
        <fullName evidence="1">Uncharacterized protein</fullName>
    </submittedName>
</protein>
<proteinExistence type="predicted"/>
<dbReference type="AlphaFoldDB" id="A0A6L9LF94"/>
<dbReference type="RefSeq" id="WP_163955163.1">
    <property type="nucleotide sequence ID" value="NZ_JAAFZH010000023.1"/>
</dbReference>
<evidence type="ECO:0000313" key="2">
    <source>
        <dbReference type="Proteomes" id="UP000474175"/>
    </source>
</evidence>
<name>A0A6L9LF94_9BACT</name>
<accession>A0A6L9LF94</accession>
<sequence length="179" mass="20520">MKKVVPIGLFLLLAYHTLAYVMLVVGNWWLAENDLSERLLVYRSVDSMVEFEIPLDNEQELIDIAQSTSDGFTYNGHYYSVVSMEVQGNLLHIASLEQEGDSFWQNDLLAFLNEHLTDTDKTSRKANQFLKILLKEYSLTQQSVFSFLTSFLFNTLRIPDVPFVLTARVLPIHSPPPEC</sequence>
<dbReference type="Proteomes" id="UP000474175">
    <property type="component" value="Unassembled WGS sequence"/>
</dbReference>
<dbReference type="EMBL" id="JAAFZH010000023">
    <property type="protein sequence ID" value="NDU99030.1"/>
    <property type="molecule type" value="Genomic_DNA"/>
</dbReference>
<keyword evidence="2" id="KW-1185">Reference proteome</keyword>
<reference evidence="1 2" key="1">
    <citation type="submission" date="2020-02" db="EMBL/GenBank/DDBJ databases">
        <title>Draft genome sequence of two Spirosoma agri KCTC 52727 and Spirosoma terrae KCTC 52035.</title>
        <authorList>
            <person name="Rojas J."/>
            <person name="Ambika Manirajan B."/>
            <person name="Suarez C."/>
            <person name="Ratering S."/>
            <person name="Schnell S."/>
        </authorList>
    </citation>
    <scope>NUCLEOTIDE SEQUENCE [LARGE SCALE GENOMIC DNA]</scope>
    <source>
        <strain evidence="1 2">KCTC 52035</strain>
    </source>
</reference>
<evidence type="ECO:0000313" key="1">
    <source>
        <dbReference type="EMBL" id="NDU99030.1"/>
    </source>
</evidence>